<dbReference type="SUPFAM" id="SSF63411">
    <property type="entry name" value="LuxS/MPP-like metallohydrolase"/>
    <property type="match status" value="2"/>
</dbReference>
<organism evidence="1 2">
    <name type="scientific">Kribbella orskensis</name>
    <dbReference type="NCBI Taxonomy" id="2512216"/>
    <lineage>
        <taxon>Bacteria</taxon>
        <taxon>Bacillati</taxon>
        <taxon>Actinomycetota</taxon>
        <taxon>Actinomycetes</taxon>
        <taxon>Propionibacteriales</taxon>
        <taxon>Kribbellaceae</taxon>
        <taxon>Kribbella</taxon>
    </lineage>
</organism>
<reference evidence="1 2" key="1">
    <citation type="journal article" date="2015" name="Stand. Genomic Sci.">
        <title>Genomic Encyclopedia of Bacterial and Archaeal Type Strains, Phase III: the genomes of soil and plant-associated and newly described type strains.</title>
        <authorList>
            <person name="Whitman W.B."/>
            <person name="Woyke T."/>
            <person name="Klenk H.P."/>
            <person name="Zhou Y."/>
            <person name="Lilburn T.G."/>
            <person name="Beck B.J."/>
            <person name="De Vos P."/>
            <person name="Vandamme P."/>
            <person name="Eisen J.A."/>
            <person name="Garrity G."/>
            <person name="Hugenholtz P."/>
            <person name="Kyrpides N.C."/>
        </authorList>
    </citation>
    <scope>NUCLEOTIDE SEQUENCE [LARGE SCALE GENOMIC DNA]</scope>
    <source>
        <strain evidence="1 2">VKM Ac-2538</strain>
    </source>
</reference>
<dbReference type="InterPro" id="IPR011249">
    <property type="entry name" value="Metalloenz_LuxS/M16"/>
</dbReference>
<name>A0ABY2BV65_9ACTN</name>
<dbReference type="Gene3D" id="3.30.830.10">
    <property type="entry name" value="Metalloenzyme, LuxS/M16 peptidase-like"/>
    <property type="match status" value="2"/>
</dbReference>
<dbReference type="EMBL" id="SLWM01000001">
    <property type="protein sequence ID" value="TCO32187.1"/>
    <property type="molecule type" value="Genomic_DNA"/>
</dbReference>
<dbReference type="Proteomes" id="UP000295818">
    <property type="component" value="Unassembled WGS sequence"/>
</dbReference>
<proteinExistence type="predicted"/>
<protein>
    <submittedName>
        <fullName evidence="1">Zn-dependent peptidase</fullName>
    </submittedName>
</protein>
<evidence type="ECO:0000313" key="1">
    <source>
        <dbReference type="EMBL" id="TCO32187.1"/>
    </source>
</evidence>
<dbReference type="RefSeq" id="WP_132186884.1">
    <property type="nucleotide sequence ID" value="NZ_SLWM01000001.1"/>
</dbReference>
<sequence length="553" mass="59375">MGSDKLRTTEVDGVPVFWVPGQGTLRASLWFRAGMVDESLPTRGWLHLLEHLALHGRDSIRAPVNGHVSLLHSSFDVEGEPDEVVAFLREVCRWLTTPDLSELEHERRVLRAESATRGGGAVGSHLLWRYGARGPGLAGYDELGLYTADADRLRALAAWSYAQGNAVLALSGPPPAGLELPLRPGSHDLPLPARPCDQPIPAGFAGRPNAVALSGTVSRSYAAAALLRALERALQRGLRHDSGVGYSAWSSYELVDADHAMLTTGMDVIPEALPTVVAETTAVVRRLRDRGPEPAELRDDLDRQIRRFTTEPAANWLPFMAARDVLLGRRATTGTEELAAETDAVTVAAVQQAARSLWNDLLVSVDPVGSGDPQLTWLNAPPASKQVASGRRFRPVGSPVTTGALVIGRTAAHLQTTGGEAAAAYDEVAAMIAYPDGGRQLIRRDGYQVTIEPTLWRQGHDAVALVDSAVPRSLHVPLPERTPDLIPHISVTLKQRLRFWLNDPVALLAIAGVCAVALALTEGMGLTELLGRTLVGGAILGAIAYTRHRRSSQ</sequence>
<evidence type="ECO:0000313" key="2">
    <source>
        <dbReference type="Proteomes" id="UP000295818"/>
    </source>
</evidence>
<keyword evidence="2" id="KW-1185">Reference proteome</keyword>
<comment type="caution">
    <text evidence="1">The sequence shown here is derived from an EMBL/GenBank/DDBJ whole genome shotgun (WGS) entry which is preliminary data.</text>
</comment>
<gene>
    <name evidence="1" type="ORF">EV644_101830</name>
</gene>
<accession>A0ABY2BV65</accession>